<keyword evidence="3" id="KW-0472">Membrane</keyword>
<keyword evidence="5" id="KW-1185">Reference proteome</keyword>
<dbReference type="AlphaFoldDB" id="A0ABC8UBB5"/>
<sequence length="651" mass="75786">MAKKKVTNPEKPPQNQEQQEIHQTLTMEDASEKLESLKFLNSMLLKETVERRQQVDSLMQSKGSLESELIRANSEKEVLQSELTRLNETTVQLELERNLVFVFVAMQVTQHAEVVERERDGFCREKVEIKRKMGNLEREMKEVLIEKSEIEKEKIEKEFEIGELKKNLNELEVQLANERDFLSRVCQDKDETRATLDLQIEETNGLRVKLIETEKKEKEILEELKKLNVEYTGVVEEKDDRELQIKSMMRDKDLMERSLEESYRATEEMKTEIEEIFKAKEVVEEERNVEMRKRNELENELSVLKEWVLSLKKEEDRLHANLSESEKRCVEGVENQKQMKIEMNMMVEEKKETEKRCESLIEEKSLVMKDLNEALKQLDEKKKKMDKTVLDKIVIEEAKLGMESDIVGLQKQVAELRGTISSLEELSKDQMEKIKQLECEVIDHRDVIDRVTMERDEARKDFDEEKVNGVNLRAKCLEMEKSTEETKKLAGGMEAENCKLIGEKKELESHCTMLMKEIASVEETLAEARKEFDDMRAKVKLSDLNSELVLNMLRKTVALVSSNDERGVIEDSVLVNGQKAKEETEPHVRELEAIKDAFKGRENKVEDMRRELEFLQNSVAKARKKNGFWALLSSATTIFAAVSVAYVARGH</sequence>
<feature type="transmembrane region" description="Helical" evidence="3">
    <location>
        <begin position="627"/>
        <end position="648"/>
    </location>
</feature>
<feature type="region of interest" description="Disordered" evidence="2">
    <location>
        <begin position="1"/>
        <end position="21"/>
    </location>
</feature>
<organism evidence="4 5">
    <name type="scientific">Ilex paraguariensis</name>
    <name type="common">yerba mate</name>
    <dbReference type="NCBI Taxonomy" id="185542"/>
    <lineage>
        <taxon>Eukaryota</taxon>
        <taxon>Viridiplantae</taxon>
        <taxon>Streptophyta</taxon>
        <taxon>Embryophyta</taxon>
        <taxon>Tracheophyta</taxon>
        <taxon>Spermatophyta</taxon>
        <taxon>Magnoliopsida</taxon>
        <taxon>eudicotyledons</taxon>
        <taxon>Gunneridae</taxon>
        <taxon>Pentapetalae</taxon>
        <taxon>asterids</taxon>
        <taxon>campanulids</taxon>
        <taxon>Aquifoliales</taxon>
        <taxon>Aquifoliaceae</taxon>
        <taxon>Ilex</taxon>
    </lineage>
</organism>
<dbReference type="EMBL" id="CAUOFW020007392">
    <property type="protein sequence ID" value="CAK9179074.1"/>
    <property type="molecule type" value="Genomic_DNA"/>
</dbReference>
<keyword evidence="1" id="KW-0175">Coiled coil</keyword>
<proteinExistence type="predicted"/>
<feature type="coiled-coil region" evidence="1">
    <location>
        <begin position="62"/>
        <end position="96"/>
    </location>
</feature>
<feature type="coiled-coil region" evidence="1">
    <location>
        <begin position="591"/>
        <end position="625"/>
    </location>
</feature>
<feature type="coiled-coil region" evidence="1">
    <location>
        <begin position="126"/>
        <end position="181"/>
    </location>
</feature>
<gene>
    <name evidence="4" type="ORF">ILEXP_LOCUS49014</name>
</gene>
<keyword evidence="3" id="KW-1133">Transmembrane helix</keyword>
<dbReference type="Proteomes" id="UP001642360">
    <property type="component" value="Unassembled WGS sequence"/>
</dbReference>
<evidence type="ECO:0000313" key="4">
    <source>
        <dbReference type="EMBL" id="CAK9179074.1"/>
    </source>
</evidence>
<evidence type="ECO:0000256" key="2">
    <source>
        <dbReference type="SAM" id="MobiDB-lite"/>
    </source>
</evidence>
<accession>A0ABC8UBB5</accession>
<evidence type="ECO:0000256" key="1">
    <source>
        <dbReference type="SAM" id="Coils"/>
    </source>
</evidence>
<evidence type="ECO:0000256" key="3">
    <source>
        <dbReference type="SAM" id="Phobius"/>
    </source>
</evidence>
<keyword evidence="3" id="KW-0812">Transmembrane</keyword>
<name>A0ABC8UBB5_9AQUA</name>
<feature type="coiled-coil region" evidence="1">
    <location>
        <begin position="266"/>
        <end position="440"/>
    </location>
</feature>
<protein>
    <submittedName>
        <fullName evidence="4">Uncharacterized protein</fullName>
    </submittedName>
</protein>
<reference evidence="4 5" key="1">
    <citation type="submission" date="2024-02" db="EMBL/GenBank/DDBJ databases">
        <authorList>
            <person name="Vignale AGUSTIN F."/>
            <person name="Sosa J E."/>
            <person name="Modenutti C."/>
        </authorList>
    </citation>
    <scope>NUCLEOTIDE SEQUENCE [LARGE SCALE GENOMIC DNA]</scope>
</reference>
<comment type="caution">
    <text evidence="4">The sequence shown here is derived from an EMBL/GenBank/DDBJ whole genome shotgun (WGS) entry which is preliminary data.</text>
</comment>
<feature type="coiled-coil region" evidence="1">
    <location>
        <begin position="504"/>
        <end position="538"/>
    </location>
</feature>
<evidence type="ECO:0000313" key="5">
    <source>
        <dbReference type="Proteomes" id="UP001642360"/>
    </source>
</evidence>